<accession>A0A8X8WL62</accession>
<keyword evidence="10" id="KW-1185">Reference proteome</keyword>
<dbReference type="SUPFAM" id="SSF52172">
    <property type="entry name" value="CheY-like"/>
    <property type="match status" value="1"/>
</dbReference>
<evidence type="ECO:0000256" key="3">
    <source>
        <dbReference type="ARBA" id="ARBA00023015"/>
    </source>
</evidence>
<keyword evidence="4" id="KW-0804">Transcription</keyword>
<dbReference type="GO" id="GO:0009736">
    <property type="term" value="P:cytokinin-activated signaling pathway"/>
    <property type="evidence" value="ECO:0007669"/>
    <property type="project" value="InterPro"/>
</dbReference>
<comment type="caution">
    <text evidence="6">Lacks conserved residue(s) required for the propagation of feature annotation.</text>
</comment>
<dbReference type="InterPro" id="IPR006447">
    <property type="entry name" value="Myb_dom_plants"/>
</dbReference>
<comment type="caution">
    <text evidence="9">The sequence shown here is derived from an EMBL/GenBank/DDBJ whole genome shotgun (WGS) entry which is preliminary data.</text>
</comment>
<dbReference type="GO" id="GO:0005634">
    <property type="term" value="C:nucleus"/>
    <property type="evidence" value="ECO:0007669"/>
    <property type="project" value="UniProtKB-SubCell"/>
</dbReference>
<evidence type="ECO:0000256" key="4">
    <source>
        <dbReference type="ARBA" id="ARBA00023163"/>
    </source>
</evidence>
<dbReference type="InterPro" id="IPR001005">
    <property type="entry name" value="SANT/Myb"/>
</dbReference>
<reference evidence="9" key="2">
    <citation type="submission" date="2020-08" db="EMBL/GenBank/DDBJ databases">
        <title>Plant Genome Project.</title>
        <authorList>
            <person name="Zhang R.-G."/>
        </authorList>
    </citation>
    <scope>NUCLEOTIDE SEQUENCE</scope>
    <source>
        <strain evidence="9">Huo1</strain>
        <tissue evidence="9">Leaf</tissue>
    </source>
</reference>
<dbReference type="Gene3D" id="1.10.10.60">
    <property type="entry name" value="Homeodomain-like"/>
    <property type="match status" value="1"/>
</dbReference>
<evidence type="ECO:0000256" key="7">
    <source>
        <dbReference type="SAM" id="MobiDB-lite"/>
    </source>
</evidence>
<protein>
    <recommendedName>
        <fullName evidence="8">Response regulatory domain-containing protein</fullName>
    </recommendedName>
</protein>
<feature type="compositionally biased region" description="Polar residues" evidence="7">
    <location>
        <begin position="263"/>
        <end position="278"/>
    </location>
</feature>
<sequence>MDSCGFSSPRTECFPAGLRVLVVDDDPTWLKILEKMLKKCNYEGCDFGLRKKIERNIKMMIRQELIDCVCAVMSVDGETSRVMKGVQHGACDYLLKPIRMKELRNIWQHVFRKRIHEVRDFEGHESLDEMMLRGGADLLDDGFFFGGDPVPGKKRKDVDHMSDDRVGGDPSSLKKARVVWTVDLHQKFVKAVNLIGFEKVGPKKILDLMGVPWLTRENVASHLQKYRLYLSRLQKENELRTTLGGTMHSDLPPKDAAAGPGNASLQTLDTKSSKQNISVHHDDPRNCEGIAKASPTPMAETKAAEISDLAKSSTSSISFDRSFVESSDAKSEPTIQVQYSWSAGASPLQFKPEQKPQARAPPIGFKQEQKPPLRFKKEQQAPLFVAEHRFDHAPVAVHHRKDNKASDKPSPTATDPPYSKAKRGQSSKATKVESTAALFCIQPERPFTDCHTIDPIPSSIWSTKTSQSFEQNLYDEPWHINALLGTGSALASDYTSQYPPNPYLGTIDPFCFNGQELITDVSSLKFLIDPVIDEGLYIA</sequence>
<dbReference type="FunFam" id="1.10.10.60:FF:000007">
    <property type="entry name" value="Two-component response regulator"/>
    <property type="match status" value="1"/>
</dbReference>
<dbReference type="Gene3D" id="3.40.50.2300">
    <property type="match status" value="1"/>
</dbReference>
<gene>
    <name evidence="9" type="ORF">SASPL_142604</name>
</gene>
<evidence type="ECO:0000313" key="9">
    <source>
        <dbReference type="EMBL" id="KAG6396454.1"/>
    </source>
</evidence>
<dbReference type="InterPro" id="IPR045279">
    <property type="entry name" value="ARR-like"/>
</dbReference>
<evidence type="ECO:0000256" key="1">
    <source>
        <dbReference type="ARBA" id="ARBA00004123"/>
    </source>
</evidence>
<keyword evidence="2" id="KW-0902">Two-component regulatory system</keyword>
<proteinExistence type="predicted"/>
<keyword evidence="3" id="KW-0805">Transcription regulation</keyword>
<organism evidence="9">
    <name type="scientific">Salvia splendens</name>
    <name type="common">Scarlet sage</name>
    <dbReference type="NCBI Taxonomy" id="180675"/>
    <lineage>
        <taxon>Eukaryota</taxon>
        <taxon>Viridiplantae</taxon>
        <taxon>Streptophyta</taxon>
        <taxon>Embryophyta</taxon>
        <taxon>Tracheophyta</taxon>
        <taxon>Spermatophyta</taxon>
        <taxon>Magnoliopsida</taxon>
        <taxon>eudicotyledons</taxon>
        <taxon>Gunneridae</taxon>
        <taxon>Pentapetalae</taxon>
        <taxon>asterids</taxon>
        <taxon>lamiids</taxon>
        <taxon>Lamiales</taxon>
        <taxon>Lamiaceae</taxon>
        <taxon>Nepetoideae</taxon>
        <taxon>Mentheae</taxon>
        <taxon>Salviinae</taxon>
        <taxon>Salvia</taxon>
        <taxon>Salvia subgen. Calosphace</taxon>
        <taxon>core Calosphace</taxon>
    </lineage>
</organism>
<dbReference type="Pfam" id="PF00249">
    <property type="entry name" value="Myb_DNA-binding"/>
    <property type="match status" value="1"/>
</dbReference>
<comment type="subcellular location">
    <subcellularLocation>
        <location evidence="1">Nucleus</location>
    </subcellularLocation>
</comment>
<dbReference type="AlphaFoldDB" id="A0A8X8WL62"/>
<dbReference type="PROSITE" id="PS50110">
    <property type="entry name" value="RESPONSE_REGULATORY"/>
    <property type="match status" value="1"/>
</dbReference>
<dbReference type="PANTHER" id="PTHR43874:SF137">
    <property type="entry name" value="TWO-COMPONENT RESPONSE REGULATOR ARR11"/>
    <property type="match status" value="1"/>
</dbReference>
<evidence type="ECO:0000256" key="2">
    <source>
        <dbReference type="ARBA" id="ARBA00023012"/>
    </source>
</evidence>
<dbReference type="GO" id="GO:0000160">
    <property type="term" value="P:phosphorelay signal transduction system"/>
    <property type="evidence" value="ECO:0007669"/>
    <property type="project" value="UniProtKB-KW"/>
</dbReference>
<dbReference type="InterPro" id="IPR009057">
    <property type="entry name" value="Homeodomain-like_sf"/>
</dbReference>
<evidence type="ECO:0000313" key="10">
    <source>
        <dbReference type="Proteomes" id="UP000298416"/>
    </source>
</evidence>
<dbReference type="Proteomes" id="UP000298416">
    <property type="component" value="Unassembled WGS sequence"/>
</dbReference>
<feature type="region of interest" description="Disordered" evidence="7">
    <location>
        <begin position="398"/>
        <end position="429"/>
    </location>
</feature>
<evidence type="ECO:0000256" key="5">
    <source>
        <dbReference type="ARBA" id="ARBA00023242"/>
    </source>
</evidence>
<evidence type="ECO:0000256" key="6">
    <source>
        <dbReference type="PROSITE-ProRule" id="PRU00169"/>
    </source>
</evidence>
<reference evidence="9" key="1">
    <citation type="submission" date="2018-01" db="EMBL/GenBank/DDBJ databases">
        <authorList>
            <person name="Mao J.F."/>
        </authorList>
    </citation>
    <scope>NUCLEOTIDE SEQUENCE</scope>
    <source>
        <strain evidence="9">Huo1</strain>
        <tissue evidence="9">Leaf</tissue>
    </source>
</reference>
<feature type="region of interest" description="Disordered" evidence="7">
    <location>
        <begin position="347"/>
        <end position="373"/>
    </location>
</feature>
<feature type="domain" description="Response regulatory" evidence="8">
    <location>
        <begin position="1"/>
        <end position="111"/>
    </location>
</feature>
<dbReference type="InterPro" id="IPR011006">
    <property type="entry name" value="CheY-like_superfamily"/>
</dbReference>
<dbReference type="PANTHER" id="PTHR43874">
    <property type="entry name" value="TWO-COMPONENT RESPONSE REGULATOR"/>
    <property type="match status" value="1"/>
</dbReference>
<name>A0A8X8WL62_SALSN</name>
<keyword evidence="5" id="KW-0539">Nucleus</keyword>
<dbReference type="InterPro" id="IPR001789">
    <property type="entry name" value="Sig_transdc_resp-reg_receiver"/>
</dbReference>
<dbReference type="SUPFAM" id="SSF46689">
    <property type="entry name" value="Homeodomain-like"/>
    <property type="match status" value="1"/>
</dbReference>
<dbReference type="NCBIfam" id="TIGR01557">
    <property type="entry name" value="myb_SHAQKYF"/>
    <property type="match status" value="1"/>
</dbReference>
<evidence type="ECO:0000259" key="8">
    <source>
        <dbReference type="PROSITE" id="PS50110"/>
    </source>
</evidence>
<dbReference type="EMBL" id="PNBA02000016">
    <property type="protein sequence ID" value="KAG6396454.1"/>
    <property type="molecule type" value="Genomic_DNA"/>
</dbReference>
<feature type="region of interest" description="Disordered" evidence="7">
    <location>
        <begin position="243"/>
        <end position="298"/>
    </location>
</feature>
<dbReference type="GO" id="GO:0003677">
    <property type="term" value="F:DNA binding"/>
    <property type="evidence" value="ECO:0007669"/>
    <property type="project" value="InterPro"/>
</dbReference>